<keyword evidence="3" id="KW-1185">Reference proteome</keyword>
<dbReference type="Gene3D" id="3.40.50.720">
    <property type="entry name" value="NAD(P)-binding Rossmann-like Domain"/>
    <property type="match status" value="1"/>
</dbReference>
<dbReference type="OrthoDB" id="9793325at2"/>
<proteinExistence type="inferred from homology"/>
<dbReference type="RefSeq" id="WP_073101813.1">
    <property type="nucleotide sequence ID" value="NZ_FQXE01000002.1"/>
</dbReference>
<dbReference type="PRINTS" id="PR00081">
    <property type="entry name" value="GDHRDH"/>
</dbReference>
<dbReference type="InterPro" id="IPR002347">
    <property type="entry name" value="SDR_fam"/>
</dbReference>
<organism evidence="2 3">
    <name type="scientific">Pollutimonas bauzanensis</name>
    <dbReference type="NCBI Taxonomy" id="658167"/>
    <lineage>
        <taxon>Bacteria</taxon>
        <taxon>Pseudomonadati</taxon>
        <taxon>Pseudomonadota</taxon>
        <taxon>Betaproteobacteria</taxon>
        <taxon>Burkholderiales</taxon>
        <taxon>Alcaligenaceae</taxon>
        <taxon>Pollutimonas</taxon>
    </lineage>
</organism>
<sequence length="261" mass="27443">MELGLNQKVALVHGAGGGLGGAIARALAAEGATVVVCDINEDSLRDTCRDIESAGGKAVGKQWDLAQIDRYEQSHREVVETVGSIDILCNNTGGPPPSLVQNVERDVWLRHFSEMVLSVVTMTDLVLPGMKARNWGRIITSASSGVVAPIANLGLSNSLRSALVGWSKTLAREVGPDGVTSNVLVPGRIATRRIVALDQAKAARENRSYDSVVQESVGAIPVKRYGDPAEYGAAAAFLASRQASYITGSIIRVDGGLIANV</sequence>
<dbReference type="PANTHER" id="PTHR42879:SF6">
    <property type="entry name" value="NADPH-DEPENDENT REDUCTASE BACG"/>
    <property type="match status" value="1"/>
</dbReference>
<dbReference type="Pfam" id="PF13561">
    <property type="entry name" value="adh_short_C2"/>
    <property type="match status" value="1"/>
</dbReference>
<accession>A0A1M5Q6A9</accession>
<evidence type="ECO:0000313" key="3">
    <source>
        <dbReference type="Proteomes" id="UP000184226"/>
    </source>
</evidence>
<comment type="similarity">
    <text evidence="1">Belongs to the short-chain dehydrogenases/reductases (SDR) family.</text>
</comment>
<dbReference type="STRING" id="658167.SAMN04488135_102166"/>
<dbReference type="PANTHER" id="PTHR42879">
    <property type="entry name" value="3-OXOACYL-(ACYL-CARRIER-PROTEIN) REDUCTASE"/>
    <property type="match status" value="1"/>
</dbReference>
<gene>
    <name evidence="2" type="ORF">SAMN04488135_102166</name>
</gene>
<name>A0A1M5Q6A9_9BURK</name>
<dbReference type="Proteomes" id="UP000184226">
    <property type="component" value="Unassembled WGS sequence"/>
</dbReference>
<dbReference type="InterPro" id="IPR050259">
    <property type="entry name" value="SDR"/>
</dbReference>
<evidence type="ECO:0000313" key="2">
    <source>
        <dbReference type="EMBL" id="SHH09430.1"/>
    </source>
</evidence>
<dbReference type="SUPFAM" id="SSF51735">
    <property type="entry name" value="NAD(P)-binding Rossmann-fold domains"/>
    <property type="match status" value="1"/>
</dbReference>
<protein>
    <submittedName>
        <fullName evidence="2">3-oxoacyl-[acyl-carrier protein] reductase</fullName>
    </submittedName>
</protein>
<reference evidence="2 3" key="1">
    <citation type="submission" date="2016-11" db="EMBL/GenBank/DDBJ databases">
        <authorList>
            <person name="Jaros S."/>
            <person name="Januszkiewicz K."/>
            <person name="Wedrychowicz H."/>
        </authorList>
    </citation>
    <scope>NUCLEOTIDE SEQUENCE [LARGE SCALE GENOMIC DNA]</scope>
    <source>
        <strain evidence="2 3">CGMCC 1.10190</strain>
    </source>
</reference>
<dbReference type="InterPro" id="IPR036291">
    <property type="entry name" value="NAD(P)-bd_dom_sf"/>
</dbReference>
<evidence type="ECO:0000256" key="1">
    <source>
        <dbReference type="ARBA" id="ARBA00006484"/>
    </source>
</evidence>
<dbReference type="AlphaFoldDB" id="A0A1M5Q6A9"/>
<dbReference type="EMBL" id="FQXE01000002">
    <property type="protein sequence ID" value="SHH09430.1"/>
    <property type="molecule type" value="Genomic_DNA"/>
</dbReference>